<reference evidence="2" key="3">
    <citation type="journal article" date="2010" name="Genome Res.">
        <title>Population genomic sequencing of Coccidioides fungi reveals recent hybridization and transposon control.</title>
        <authorList>
            <person name="Neafsey D.E."/>
            <person name="Barker B.M."/>
            <person name="Sharpton T.J."/>
            <person name="Stajich J.E."/>
            <person name="Park D.J."/>
            <person name="Whiston E."/>
            <person name="Hung C.-Y."/>
            <person name="McMahan C."/>
            <person name="White J."/>
            <person name="Sykes S."/>
            <person name="Heiman D."/>
            <person name="Young S."/>
            <person name="Zeng Q."/>
            <person name="Abouelleil A."/>
            <person name="Aftuck L."/>
            <person name="Bessette D."/>
            <person name="Brown A."/>
            <person name="FitzGerald M."/>
            <person name="Lui A."/>
            <person name="Macdonald J.P."/>
            <person name="Priest M."/>
            <person name="Orbach M.J."/>
            <person name="Galgiani J.N."/>
            <person name="Kirkland T.N."/>
            <person name="Cole G.T."/>
            <person name="Birren B.W."/>
            <person name="Henn M.R."/>
            <person name="Taylor J.W."/>
            <person name="Rounsley S.D."/>
        </authorList>
    </citation>
    <scope>NUCLEOTIDE SEQUENCE [LARGE SCALE GENOMIC DNA]</scope>
    <source>
        <strain evidence="2">RMSCC 3488</strain>
    </source>
</reference>
<protein>
    <submittedName>
        <fullName evidence="1">Uncharacterized protein</fullName>
    </submittedName>
</protein>
<dbReference type="VEuPathDB" id="FungiDB:CPAG_09668"/>
<sequence length="192" mass="21705">MAESQKVGRGWYSTKAGSRWKRRNNATSTRKIGNIGQIFRGYGGKVKWDPAEVESPARIECDGGEDRDPPRTEICEGGQAGIMEILGRKVQIYEMNSLDTVFRVYLLPRNRSTLYKYLVWVETREALRQLYKRKATDDDEPLETLSSKNWAGETLAPIYPAKAKSKASTGFGQKHAMMTASGSNRPRDCHRV</sequence>
<organism evidence="1 2">
    <name type="scientific">Coccidioides posadasii RMSCC 3488</name>
    <dbReference type="NCBI Taxonomy" id="454284"/>
    <lineage>
        <taxon>Eukaryota</taxon>
        <taxon>Fungi</taxon>
        <taxon>Dikarya</taxon>
        <taxon>Ascomycota</taxon>
        <taxon>Pezizomycotina</taxon>
        <taxon>Eurotiomycetes</taxon>
        <taxon>Eurotiomycetidae</taxon>
        <taxon>Onygenales</taxon>
        <taxon>Onygenaceae</taxon>
        <taxon>Coccidioides</taxon>
    </lineage>
</organism>
<gene>
    <name evidence="1" type="ORF">CPAG_09668</name>
</gene>
<accession>A0A0J6FW04</accession>
<reference evidence="1 2" key="1">
    <citation type="submission" date="2007-06" db="EMBL/GenBank/DDBJ databases">
        <title>The Genome Sequence of Coccidioides posadasii RMSCC_3488.</title>
        <authorList>
            <consortium name="Coccidioides Genome Resources Consortium"/>
            <consortium name="The Broad Institute Genome Sequencing Platform"/>
            <person name="Henn M.R."/>
            <person name="Sykes S."/>
            <person name="Young S."/>
            <person name="Jaffe D."/>
            <person name="Berlin A."/>
            <person name="Alvarez P."/>
            <person name="Butler J."/>
            <person name="Gnerre S."/>
            <person name="Grabherr M."/>
            <person name="Mauceli E."/>
            <person name="Brockman W."/>
            <person name="Kodira C."/>
            <person name="Alvarado L."/>
            <person name="Zeng Q."/>
            <person name="Crawford M."/>
            <person name="Antoine C."/>
            <person name="Devon K."/>
            <person name="Galgiani J."/>
            <person name="Orsborn K."/>
            <person name="Lewis M.L."/>
            <person name="Nusbaum C."/>
            <person name="Galagan J."/>
            <person name="Birren B."/>
        </authorList>
    </citation>
    <scope>NUCLEOTIDE SEQUENCE [LARGE SCALE GENOMIC DNA]</scope>
    <source>
        <strain evidence="1 2">RMSCC 3488</strain>
    </source>
</reference>
<reference evidence="2" key="2">
    <citation type="journal article" date="2009" name="Genome Res.">
        <title>Comparative genomic analyses of the human fungal pathogens Coccidioides and their relatives.</title>
        <authorList>
            <person name="Sharpton T.J."/>
            <person name="Stajich J.E."/>
            <person name="Rounsley S.D."/>
            <person name="Gardner M.J."/>
            <person name="Wortman J.R."/>
            <person name="Jordar V.S."/>
            <person name="Maiti R."/>
            <person name="Kodira C.D."/>
            <person name="Neafsey D.E."/>
            <person name="Zeng Q."/>
            <person name="Hung C.-Y."/>
            <person name="McMahan C."/>
            <person name="Muszewska A."/>
            <person name="Grynberg M."/>
            <person name="Mandel M.A."/>
            <person name="Kellner E.M."/>
            <person name="Barker B.M."/>
            <person name="Galgiani J.N."/>
            <person name="Orbach M.J."/>
            <person name="Kirkland T.N."/>
            <person name="Cole G.T."/>
            <person name="Henn M.R."/>
            <person name="Birren B.W."/>
            <person name="Taylor J.W."/>
        </authorList>
    </citation>
    <scope>NUCLEOTIDE SEQUENCE [LARGE SCALE GENOMIC DNA]</scope>
    <source>
        <strain evidence="2">RMSCC 3488</strain>
    </source>
</reference>
<evidence type="ECO:0000313" key="2">
    <source>
        <dbReference type="Proteomes" id="UP000054567"/>
    </source>
</evidence>
<dbReference type="EMBL" id="DS268114">
    <property type="protein sequence ID" value="KMM73379.1"/>
    <property type="molecule type" value="Genomic_DNA"/>
</dbReference>
<proteinExistence type="predicted"/>
<dbReference type="Proteomes" id="UP000054567">
    <property type="component" value="Unassembled WGS sequence"/>
</dbReference>
<evidence type="ECO:0000313" key="1">
    <source>
        <dbReference type="EMBL" id="KMM73379.1"/>
    </source>
</evidence>
<dbReference type="AlphaFoldDB" id="A0A0J6FW04"/>
<name>A0A0J6FW04_COCPO</name>